<evidence type="ECO:0000313" key="7">
    <source>
        <dbReference type="Proteomes" id="UP000198861"/>
    </source>
</evidence>
<keyword evidence="1 6" id="KW-0645">Protease</keyword>
<dbReference type="GO" id="GO:0004252">
    <property type="term" value="F:serine-type endopeptidase activity"/>
    <property type="evidence" value="ECO:0007669"/>
    <property type="project" value="InterPro"/>
</dbReference>
<sequence>MMRAARAMGGPVMAPPQRTTIGDFVGLCLLIEFPDEPGTISRDEVEMFCNYQGYTGFGNNGSVSDYFRDNSIGRCHYTNIVADYYRAKHPKSHYTDPSIQQGVRARQLIIEALTHLQADNFDFTPLTADGSGFVYAMNVYYAGEVANNWAEGLWPHAWNLANPVQVAPGKSVFDYQFTDMSQQLTLGTFCHENGHMLCDYPDLYDYGSESGGAGAYCLMCAGGNINERNPTHISAYLKRLSGWANSMTPIQHNRTITLHAGENEFAIFPKNTREYFIIENRAQSGRDASLPDEGLAVWHVDEDGNNSNEQMTPSQHYELSLEQADGQFRLESSRSIGDSTDLYGQTNKRFADSTIPSSKWWDGTASNLDVFDISAPGAEMIFKTKLFEDGGGSQTVSVESTPGLDIPDNQAAGVADMIVIDQDVKIASIQVRLDISHTYRGDLRVTLLAPWGAAIVLHERNQGGRADDIRRMIDESDIPALGMLRGHSTQGEWSLLIQDLARFDTGTLNRWALEFDATEQPQGPLTLEEAPGTHITDNDPAGIERSLFTVASGNVGSVELSVDITHSWIGDLQISLRSPAGTDVTLHDRTGRGTDDIVKTYTTSNTPALGELAGESISGNWQLRISDRTGKDVGKLNQWRIVIHPAF</sequence>
<evidence type="ECO:0000313" key="5">
    <source>
        <dbReference type="EMBL" id="SFB00990.1"/>
    </source>
</evidence>
<dbReference type="PANTHER" id="PTHR41775:SF1">
    <property type="entry name" value="PEPTIDASE M6-LIKE DOMAIN-CONTAINING PROTEIN"/>
    <property type="match status" value="1"/>
</dbReference>
<dbReference type="PANTHER" id="PTHR41775">
    <property type="entry name" value="SECRETED PROTEIN-RELATED"/>
    <property type="match status" value="1"/>
</dbReference>
<accession>A0A1I4ATV4</accession>
<dbReference type="PROSITE" id="PS51829">
    <property type="entry name" value="P_HOMO_B"/>
    <property type="match status" value="2"/>
</dbReference>
<reference evidence="5 7" key="2">
    <citation type="submission" date="2016-10" db="EMBL/GenBank/DDBJ databases">
        <authorList>
            <person name="Varghese N."/>
            <person name="Submissions S."/>
        </authorList>
    </citation>
    <scope>NUCLEOTIDE SEQUENCE [LARGE SCALE GENOMIC DNA]</scope>
    <source>
        <strain evidence="5 7">DSM 282</strain>
    </source>
</reference>
<dbReference type="Proteomes" id="UP000199579">
    <property type="component" value="Unassembled WGS sequence"/>
</dbReference>
<dbReference type="Pfam" id="PF01483">
    <property type="entry name" value="P_proprotein"/>
    <property type="match status" value="2"/>
</dbReference>
<dbReference type="Proteomes" id="UP000198861">
    <property type="component" value="Unassembled WGS sequence"/>
</dbReference>
<evidence type="ECO:0000256" key="2">
    <source>
        <dbReference type="ARBA" id="ARBA00022801"/>
    </source>
</evidence>
<keyword evidence="2" id="KW-0378">Hydrolase</keyword>
<dbReference type="InterPro" id="IPR008979">
    <property type="entry name" value="Galactose-bd-like_sf"/>
</dbReference>
<dbReference type="GO" id="GO:0008237">
    <property type="term" value="F:metallopeptidase activity"/>
    <property type="evidence" value="ECO:0007669"/>
    <property type="project" value="UniProtKB-KW"/>
</dbReference>
<keyword evidence="7" id="KW-1185">Reference proteome</keyword>
<evidence type="ECO:0000313" key="8">
    <source>
        <dbReference type="Proteomes" id="UP000199579"/>
    </source>
</evidence>
<dbReference type="Gene3D" id="2.60.120.260">
    <property type="entry name" value="Galactose-binding domain-like"/>
    <property type="match status" value="2"/>
</dbReference>
<dbReference type="EMBL" id="FOSX01000012">
    <property type="protein sequence ID" value="SFK59139.1"/>
    <property type="molecule type" value="Genomic_DNA"/>
</dbReference>
<gene>
    <name evidence="5" type="ORF">SAMN04244571_01081</name>
    <name evidence="6" type="ORF">SAMN04244574_01143</name>
</gene>
<dbReference type="NCBIfam" id="TIGR03296">
    <property type="entry name" value="M6dom_TIGR03296"/>
    <property type="match status" value="1"/>
</dbReference>
<dbReference type="InterPro" id="IPR002884">
    <property type="entry name" value="P_dom"/>
</dbReference>
<keyword evidence="6" id="KW-0482">Metalloprotease</keyword>
<evidence type="ECO:0000256" key="3">
    <source>
        <dbReference type="SAM" id="MobiDB-lite"/>
    </source>
</evidence>
<dbReference type="AlphaFoldDB" id="A0A1I4ATV4"/>
<evidence type="ECO:0000313" key="6">
    <source>
        <dbReference type="EMBL" id="SFK59139.1"/>
    </source>
</evidence>
<feature type="domain" description="P/Homo B" evidence="4">
    <location>
        <begin position="526"/>
        <end position="647"/>
    </location>
</feature>
<dbReference type="InterPro" id="IPR008757">
    <property type="entry name" value="Peptidase_M6-like_domain"/>
</dbReference>
<dbReference type="GO" id="GO:0006508">
    <property type="term" value="P:proteolysis"/>
    <property type="evidence" value="ECO:0007669"/>
    <property type="project" value="UniProtKB-KW"/>
</dbReference>
<dbReference type="SUPFAM" id="SSF49785">
    <property type="entry name" value="Galactose-binding domain-like"/>
    <property type="match status" value="2"/>
</dbReference>
<proteinExistence type="predicted"/>
<evidence type="ECO:0000256" key="1">
    <source>
        <dbReference type="ARBA" id="ARBA00022670"/>
    </source>
</evidence>
<organism evidence="6 8">
    <name type="scientific">Azotobacter beijerinckii</name>
    <dbReference type="NCBI Taxonomy" id="170623"/>
    <lineage>
        <taxon>Bacteria</taxon>
        <taxon>Pseudomonadati</taxon>
        <taxon>Pseudomonadota</taxon>
        <taxon>Gammaproteobacteria</taxon>
        <taxon>Pseudomonadales</taxon>
        <taxon>Pseudomonadaceae</taxon>
        <taxon>Azotobacter</taxon>
    </lineage>
</organism>
<feature type="region of interest" description="Disordered" evidence="3">
    <location>
        <begin position="519"/>
        <end position="539"/>
    </location>
</feature>
<evidence type="ECO:0000259" key="4">
    <source>
        <dbReference type="PROSITE" id="PS51829"/>
    </source>
</evidence>
<name>A0A1I4ATV4_9GAMM</name>
<reference evidence="6 8" key="1">
    <citation type="submission" date="2016-10" db="EMBL/GenBank/DDBJ databases">
        <authorList>
            <person name="de Groot N.N."/>
        </authorList>
    </citation>
    <scope>NUCLEOTIDE SEQUENCE [LARGE SCALE GENOMIC DNA]</scope>
    <source>
        <strain evidence="6 8">DSM 381</strain>
    </source>
</reference>
<feature type="domain" description="P/Homo B" evidence="4">
    <location>
        <begin position="391"/>
        <end position="521"/>
    </location>
</feature>
<dbReference type="EMBL" id="FOKJ01000012">
    <property type="protein sequence ID" value="SFB00990.1"/>
    <property type="molecule type" value="Genomic_DNA"/>
</dbReference>
<protein>
    <submittedName>
        <fullName evidence="6">M6 family metalloprotease domain-containing protein</fullName>
    </submittedName>
</protein>